<evidence type="ECO:0000256" key="1">
    <source>
        <dbReference type="SAM" id="Phobius"/>
    </source>
</evidence>
<feature type="transmembrane region" description="Helical" evidence="1">
    <location>
        <begin position="88"/>
        <end position="110"/>
    </location>
</feature>
<dbReference type="EMBL" id="JAKFHA010000027">
    <property type="protein sequence ID" value="MCF2531835.1"/>
    <property type="molecule type" value="Genomic_DNA"/>
</dbReference>
<accession>A0AA41Q598</accession>
<proteinExistence type="predicted"/>
<sequence>MSGQASAAQPAYWRPPPRELPTSPARLARLAVAACCGTLAFAAANVYASLVYRDWRAELAARIDDPAERAELADASLMIRTGNGATQWAGRLIVLAFAAMVALLVCWAVAAQRNRRAFRHPRPGFVAWPRDEWEREAKQAARLRIGPIPLAWLCLAVFAVVLFLRAIGPMSHYYDESTLQQLEMETDYVGERIVYALTHAGCALAAGVVVLRTTRRQLAALRRAEQPGGADAEAPPPAS</sequence>
<evidence type="ECO:0000313" key="2">
    <source>
        <dbReference type="EMBL" id="MCF2531835.1"/>
    </source>
</evidence>
<keyword evidence="1" id="KW-0472">Membrane</keyword>
<reference evidence="2" key="1">
    <citation type="submission" date="2022-01" db="EMBL/GenBank/DDBJ databases">
        <title>Genome-Based Taxonomic Classification of the Phylum Actinobacteria.</title>
        <authorList>
            <person name="Gao Y."/>
        </authorList>
    </citation>
    <scope>NUCLEOTIDE SEQUENCE</scope>
    <source>
        <strain evidence="2">KLBMP 8922</strain>
    </source>
</reference>
<keyword evidence="3" id="KW-1185">Reference proteome</keyword>
<comment type="caution">
    <text evidence="2">The sequence shown here is derived from an EMBL/GenBank/DDBJ whole genome shotgun (WGS) entry which is preliminary data.</text>
</comment>
<feature type="transmembrane region" description="Helical" evidence="1">
    <location>
        <begin position="150"/>
        <end position="173"/>
    </location>
</feature>
<name>A0AA41Q598_9ACTN</name>
<dbReference type="AlphaFoldDB" id="A0AA41Q598"/>
<keyword evidence="1" id="KW-1133">Transmembrane helix</keyword>
<protein>
    <submittedName>
        <fullName evidence="2">Uncharacterized protein</fullName>
    </submittedName>
</protein>
<keyword evidence="1" id="KW-0812">Transmembrane</keyword>
<dbReference type="Proteomes" id="UP001165378">
    <property type="component" value="Unassembled WGS sequence"/>
</dbReference>
<feature type="transmembrane region" description="Helical" evidence="1">
    <location>
        <begin position="193"/>
        <end position="213"/>
    </location>
</feature>
<organism evidence="2 3">
    <name type="scientific">Yinghuangia soli</name>
    <dbReference type="NCBI Taxonomy" id="2908204"/>
    <lineage>
        <taxon>Bacteria</taxon>
        <taxon>Bacillati</taxon>
        <taxon>Actinomycetota</taxon>
        <taxon>Actinomycetes</taxon>
        <taxon>Kitasatosporales</taxon>
        <taxon>Streptomycetaceae</taxon>
        <taxon>Yinghuangia</taxon>
    </lineage>
</organism>
<feature type="transmembrane region" description="Helical" evidence="1">
    <location>
        <begin position="27"/>
        <end position="48"/>
    </location>
</feature>
<evidence type="ECO:0000313" key="3">
    <source>
        <dbReference type="Proteomes" id="UP001165378"/>
    </source>
</evidence>
<dbReference type="RefSeq" id="WP_235056486.1">
    <property type="nucleotide sequence ID" value="NZ_JAKFHA010000027.1"/>
</dbReference>
<gene>
    <name evidence="2" type="ORF">LZ495_32100</name>
</gene>